<evidence type="ECO:0000313" key="1">
    <source>
        <dbReference type="EMBL" id="UWZ55032.1"/>
    </source>
</evidence>
<gene>
    <name evidence="1" type="ORF">Daura_01730</name>
</gene>
<dbReference type="Proteomes" id="UP001058003">
    <property type="component" value="Chromosome"/>
</dbReference>
<sequence length="220" mass="23594">MPPTDDVPSLTPNQILALVVLMSEARELDNNELKELAGFALTGADNTKLETKLGLVRTDRTHRPYSHELTDKGWRVVRELHTTEPPKAGKSASRTILTLLGNLHRSIEQLQHTHGVKLSTGEFFQQQAGSASGSDAETRVRTAYATLAGGPGDWVGLADLREQLADLSRAEVDGALLALLDQGGVRIIPAANTKALKQRDIAAAVRIGGEDNHALAIGQS</sequence>
<dbReference type="KEGG" id="daur:Daura_01730"/>
<protein>
    <submittedName>
        <fullName evidence="1">Uncharacterized protein</fullName>
    </submittedName>
</protein>
<organism evidence="1 2">
    <name type="scientific">Dactylosporangium aurantiacum</name>
    <dbReference type="NCBI Taxonomy" id="35754"/>
    <lineage>
        <taxon>Bacteria</taxon>
        <taxon>Bacillati</taxon>
        <taxon>Actinomycetota</taxon>
        <taxon>Actinomycetes</taxon>
        <taxon>Micromonosporales</taxon>
        <taxon>Micromonosporaceae</taxon>
        <taxon>Dactylosporangium</taxon>
    </lineage>
</organism>
<name>A0A9Q9MMS8_9ACTN</name>
<keyword evidence="2" id="KW-1185">Reference proteome</keyword>
<dbReference type="EMBL" id="CP073767">
    <property type="protein sequence ID" value="UWZ55032.1"/>
    <property type="molecule type" value="Genomic_DNA"/>
</dbReference>
<dbReference type="RefSeq" id="WP_052387718.1">
    <property type="nucleotide sequence ID" value="NZ_CP073767.1"/>
</dbReference>
<proteinExistence type="predicted"/>
<dbReference type="AlphaFoldDB" id="A0A9Q9MMS8"/>
<evidence type="ECO:0000313" key="2">
    <source>
        <dbReference type="Proteomes" id="UP001058003"/>
    </source>
</evidence>
<accession>A0A9Q9MMS8</accession>
<dbReference type="OrthoDB" id="3822696at2"/>
<reference evidence="1" key="1">
    <citation type="submission" date="2021-04" db="EMBL/GenBank/DDBJ databases">
        <title>Dactylosporangium aurantiacum NRRL B-8018 full assembly.</title>
        <authorList>
            <person name="Hartkoorn R.C."/>
            <person name="Beaudoing E."/>
            <person name="Hot D."/>
        </authorList>
    </citation>
    <scope>NUCLEOTIDE SEQUENCE</scope>
    <source>
        <strain evidence="1">NRRL B-8018</strain>
    </source>
</reference>